<comment type="similarity">
    <text evidence="4">Belongs to the peptidase S8 family.</text>
</comment>
<dbReference type="PANTHER" id="PTHR46082:SF11">
    <property type="entry name" value="AAA+ ATPASE DOMAIN-CONTAINING PROTEIN-RELATED"/>
    <property type="match status" value="1"/>
</dbReference>
<comment type="caution">
    <text evidence="4">Lacks conserved residue(s) required for the propagation of feature annotation.</text>
</comment>
<protein>
    <submittedName>
        <fullName evidence="6">Subtilisin DY</fullName>
    </submittedName>
</protein>
<reference evidence="6 7" key="1">
    <citation type="submission" date="2018-06" db="EMBL/GenBank/DDBJ databases">
        <title>Genome analysis of cellulolytic fungus Trichoderma lentiforme CFAM-422.</title>
        <authorList>
            <person name="Steindorff A.S."/>
            <person name="Formighieri E.F."/>
            <person name="Midorikawa G.E.O."/>
            <person name="Tamietti M.S."/>
            <person name="Ramos E.Z."/>
            <person name="Silva A.S."/>
            <person name="Bon E.P.S."/>
            <person name="Mendes T.D."/>
            <person name="Damaso M.C.T."/>
            <person name="Favaro L.C.L."/>
        </authorList>
    </citation>
    <scope>NUCLEOTIDE SEQUENCE [LARGE SCALE GENOMIC DNA]</scope>
    <source>
        <strain evidence="6 7">CFAM-422</strain>
    </source>
</reference>
<dbReference type="Gene3D" id="3.40.50.1580">
    <property type="entry name" value="Nucleoside phosphorylase domain"/>
    <property type="match status" value="1"/>
</dbReference>
<dbReference type="Gene3D" id="3.40.50.200">
    <property type="entry name" value="Peptidase S8/S53 domain"/>
    <property type="match status" value="1"/>
</dbReference>
<keyword evidence="1" id="KW-0645">Protease</keyword>
<dbReference type="GO" id="GO:0006508">
    <property type="term" value="P:proteolysis"/>
    <property type="evidence" value="ECO:0007669"/>
    <property type="project" value="UniProtKB-KW"/>
</dbReference>
<organism evidence="6 7">
    <name type="scientific">Trichoderma lentiforme</name>
    <dbReference type="NCBI Taxonomy" id="1567552"/>
    <lineage>
        <taxon>Eukaryota</taxon>
        <taxon>Fungi</taxon>
        <taxon>Dikarya</taxon>
        <taxon>Ascomycota</taxon>
        <taxon>Pezizomycotina</taxon>
        <taxon>Sordariomycetes</taxon>
        <taxon>Hypocreomycetidae</taxon>
        <taxon>Hypocreales</taxon>
        <taxon>Hypocreaceae</taxon>
        <taxon>Trichoderma</taxon>
    </lineage>
</organism>
<dbReference type="InterPro" id="IPR035994">
    <property type="entry name" value="Nucleoside_phosphorylase_sf"/>
</dbReference>
<dbReference type="Pfam" id="PF00082">
    <property type="entry name" value="Peptidase_S8"/>
    <property type="match status" value="1"/>
</dbReference>
<dbReference type="GO" id="GO:0004252">
    <property type="term" value="F:serine-type endopeptidase activity"/>
    <property type="evidence" value="ECO:0007669"/>
    <property type="project" value="InterPro"/>
</dbReference>
<keyword evidence="3" id="KW-0720">Serine protease</keyword>
<dbReference type="CDD" id="cd00306">
    <property type="entry name" value="Peptidases_S8_S53"/>
    <property type="match status" value="1"/>
</dbReference>
<evidence type="ECO:0000256" key="2">
    <source>
        <dbReference type="ARBA" id="ARBA00022801"/>
    </source>
</evidence>
<evidence type="ECO:0000313" key="7">
    <source>
        <dbReference type="Proteomes" id="UP000801864"/>
    </source>
</evidence>
<evidence type="ECO:0000259" key="5">
    <source>
        <dbReference type="Pfam" id="PF00082"/>
    </source>
</evidence>
<dbReference type="PROSITE" id="PS00136">
    <property type="entry name" value="SUBTILASE_ASP"/>
    <property type="match status" value="1"/>
</dbReference>
<evidence type="ECO:0000313" key="6">
    <source>
        <dbReference type="EMBL" id="KAF3074326.1"/>
    </source>
</evidence>
<comment type="caution">
    <text evidence="6">The sequence shown here is derived from an EMBL/GenBank/DDBJ whole genome shotgun (WGS) entry which is preliminary data.</text>
</comment>
<dbReference type="Proteomes" id="UP000801864">
    <property type="component" value="Unassembled WGS sequence"/>
</dbReference>
<gene>
    <name evidence="6" type="ORF">CFAM422_003354</name>
</gene>
<dbReference type="InterPro" id="IPR053137">
    <property type="entry name" value="NLR-like"/>
</dbReference>
<dbReference type="PROSITE" id="PS51892">
    <property type="entry name" value="SUBTILASE"/>
    <property type="match status" value="1"/>
</dbReference>
<sequence length="567" mass="62577">MLSSKDYTVGWICNIITEYVAAQAVIDEEHERPEDVAPSDSSSYTLGKIGKHNVVMTVLPSGDISTSSAAIVASRMLHSFPNIAFFLTVVVGGGAPSLHHDIRLGDVVVGVSLNGEGGVYQHDLDKTIQDEEIYTTGVSRVSPPILRTAVNELIAQYESKGHQLERHINNILEMKPRLRKKYMRPGPDSDRLFDCHFTHPKDEANCFTCGYESAHMVLRCERPEEEDNPAIHYGLIASGNQVMRDALTRARLAETKGVLCFAVGCAGVMNHFPCLVIVGICNYADTHKSREWQGYAALAAAVYAKDLLRQIHPSKIETEEKIEVQEKPLIIGSHIEISWGRRKPTPRKEIVKIAILDTGIDLDHPKFKPFRDDGRISGGYCRDFVTPGESPIRDSTGHGTHCAHLILKVCQTARLYVAKVFETDVGDEKAVERIPEAVDWAVNCGVDIIVMCFAFTRFHSTIYKAICEAKGRRDVLIFAAASNNKHDLENPVGFPACIDEVIRVNSCTHKGLQSSFSPTCHSERSSLSIIGEELQAAFPLAKNGNEPLKRMTGTSGQPYLLGLLDLC</sequence>
<dbReference type="PANTHER" id="PTHR46082">
    <property type="entry name" value="ATP/GTP-BINDING PROTEIN-RELATED"/>
    <property type="match status" value="1"/>
</dbReference>
<dbReference type="EMBL" id="QLNT01000005">
    <property type="protein sequence ID" value="KAF3074326.1"/>
    <property type="molecule type" value="Genomic_DNA"/>
</dbReference>
<accession>A0A9P5CDZ2</accession>
<proteinExistence type="inferred from homology"/>
<feature type="domain" description="Peptidase S8/S53" evidence="5">
    <location>
        <begin position="351"/>
        <end position="555"/>
    </location>
</feature>
<evidence type="ECO:0000256" key="3">
    <source>
        <dbReference type="ARBA" id="ARBA00022825"/>
    </source>
</evidence>
<evidence type="ECO:0000256" key="4">
    <source>
        <dbReference type="PROSITE-ProRule" id="PRU01240"/>
    </source>
</evidence>
<dbReference type="GO" id="GO:0009116">
    <property type="term" value="P:nucleoside metabolic process"/>
    <property type="evidence" value="ECO:0007669"/>
    <property type="project" value="InterPro"/>
</dbReference>
<dbReference type="InterPro" id="IPR036852">
    <property type="entry name" value="Peptidase_S8/S53_dom_sf"/>
</dbReference>
<dbReference type="PRINTS" id="PR00723">
    <property type="entry name" value="SUBTILISIN"/>
</dbReference>
<dbReference type="SUPFAM" id="SSF53167">
    <property type="entry name" value="Purine and uridine phosphorylases"/>
    <property type="match status" value="1"/>
</dbReference>
<keyword evidence="2" id="KW-0378">Hydrolase</keyword>
<keyword evidence="7" id="KW-1185">Reference proteome</keyword>
<dbReference type="InterPro" id="IPR015500">
    <property type="entry name" value="Peptidase_S8_subtilisin-rel"/>
</dbReference>
<evidence type="ECO:0000256" key="1">
    <source>
        <dbReference type="ARBA" id="ARBA00022670"/>
    </source>
</evidence>
<dbReference type="InterPro" id="IPR023827">
    <property type="entry name" value="Peptidase_S8_Asp-AS"/>
</dbReference>
<name>A0A9P5CDZ2_9HYPO</name>
<dbReference type="InterPro" id="IPR000209">
    <property type="entry name" value="Peptidase_S8/S53_dom"/>
</dbReference>
<dbReference type="AlphaFoldDB" id="A0A9P5CDZ2"/>
<dbReference type="SUPFAM" id="SSF52743">
    <property type="entry name" value="Subtilisin-like"/>
    <property type="match status" value="1"/>
</dbReference>